<dbReference type="AlphaFoldDB" id="A0A9W4SZH5"/>
<keyword evidence="2" id="KW-1185">Reference proteome</keyword>
<accession>A0A9W4SZH5</accession>
<dbReference type="Proteomes" id="UP001153678">
    <property type="component" value="Unassembled WGS sequence"/>
</dbReference>
<evidence type="ECO:0000313" key="1">
    <source>
        <dbReference type="EMBL" id="CAI2187133.1"/>
    </source>
</evidence>
<dbReference type="EMBL" id="CAMKVN010004474">
    <property type="protein sequence ID" value="CAI2187133.1"/>
    <property type="molecule type" value="Genomic_DNA"/>
</dbReference>
<comment type="caution">
    <text evidence="1">The sequence shown here is derived from an EMBL/GenBank/DDBJ whole genome shotgun (WGS) entry which is preliminary data.</text>
</comment>
<protein>
    <submittedName>
        <fullName evidence="1">18765_t:CDS:1</fullName>
    </submittedName>
</protein>
<organism evidence="1 2">
    <name type="scientific">Funneliformis geosporum</name>
    <dbReference type="NCBI Taxonomy" id="1117311"/>
    <lineage>
        <taxon>Eukaryota</taxon>
        <taxon>Fungi</taxon>
        <taxon>Fungi incertae sedis</taxon>
        <taxon>Mucoromycota</taxon>
        <taxon>Glomeromycotina</taxon>
        <taxon>Glomeromycetes</taxon>
        <taxon>Glomerales</taxon>
        <taxon>Glomeraceae</taxon>
        <taxon>Funneliformis</taxon>
    </lineage>
</organism>
<sequence>MITNAVKNRNVKAFYNHKCMQPNLYRIIWDLEMLIKKLTAEEKTKLTSTERMQKYKLCGGSDTLERFVLKIEEKHLAIQEDLSALAETIMTPEDLKAYNE</sequence>
<feature type="non-terminal residue" evidence="1">
    <location>
        <position position="100"/>
    </location>
</feature>
<gene>
    <name evidence="1" type="ORF">FWILDA_LOCUS12923</name>
</gene>
<proteinExistence type="predicted"/>
<evidence type="ECO:0000313" key="2">
    <source>
        <dbReference type="Proteomes" id="UP001153678"/>
    </source>
</evidence>
<reference evidence="1" key="1">
    <citation type="submission" date="2022-08" db="EMBL/GenBank/DDBJ databases">
        <authorList>
            <person name="Kallberg Y."/>
            <person name="Tangrot J."/>
            <person name="Rosling A."/>
        </authorList>
    </citation>
    <scope>NUCLEOTIDE SEQUENCE</scope>
    <source>
        <strain evidence="1">Wild A</strain>
    </source>
</reference>
<name>A0A9W4SZH5_9GLOM</name>